<sequence length="107" mass="12377">MEQTYTQHSMRLTIHQIMQKNGEKTATSRRRRSYYKRVSTTLLHNTDKNRNERYNKAVYSVPNKESVPASPPRGPPLEQVGTSPTPVHLHGDRLLRAANSENRSNYE</sequence>
<feature type="compositionally biased region" description="Basic and acidic residues" evidence="1">
    <location>
        <begin position="45"/>
        <end position="55"/>
    </location>
</feature>
<name>A0A4C1UNF6_EUMVA</name>
<comment type="caution">
    <text evidence="2">The sequence shown here is derived from an EMBL/GenBank/DDBJ whole genome shotgun (WGS) entry which is preliminary data.</text>
</comment>
<feature type="compositionally biased region" description="Polar residues" evidence="1">
    <location>
        <begin position="1"/>
        <end position="10"/>
    </location>
</feature>
<keyword evidence="3" id="KW-1185">Reference proteome</keyword>
<evidence type="ECO:0000313" key="2">
    <source>
        <dbReference type="EMBL" id="GBP27998.1"/>
    </source>
</evidence>
<protein>
    <submittedName>
        <fullName evidence="2">Uncharacterized protein</fullName>
    </submittedName>
</protein>
<proteinExistence type="predicted"/>
<reference evidence="2 3" key="1">
    <citation type="journal article" date="2019" name="Commun. Biol.">
        <title>The bagworm genome reveals a unique fibroin gene that provides high tensile strength.</title>
        <authorList>
            <person name="Kono N."/>
            <person name="Nakamura H."/>
            <person name="Ohtoshi R."/>
            <person name="Tomita M."/>
            <person name="Numata K."/>
            <person name="Arakawa K."/>
        </authorList>
    </citation>
    <scope>NUCLEOTIDE SEQUENCE [LARGE SCALE GENOMIC DNA]</scope>
</reference>
<dbReference type="AlphaFoldDB" id="A0A4C1UNF6"/>
<accession>A0A4C1UNF6</accession>
<dbReference type="EMBL" id="BGZK01000201">
    <property type="protein sequence ID" value="GBP27998.1"/>
    <property type="molecule type" value="Genomic_DNA"/>
</dbReference>
<feature type="region of interest" description="Disordered" evidence="1">
    <location>
        <begin position="1"/>
        <end position="107"/>
    </location>
</feature>
<gene>
    <name evidence="2" type="ORF">EVAR_83629_1</name>
</gene>
<evidence type="ECO:0000313" key="3">
    <source>
        <dbReference type="Proteomes" id="UP000299102"/>
    </source>
</evidence>
<dbReference type="Proteomes" id="UP000299102">
    <property type="component" value="Unassembled WGS sequence"/>
</dbReference>
<organism evidence="2 3">
    <name type="scientific">Eumeta variegata</name>
    <name type="common">Bagworm moth</name>
    <name type="synonym">Eumeta japonica</name>
    <dbReference type="NCBI Taxonomy" id="151549"/>
    <lineage>
        <taxon>Eukaryota</taxon>
        <taxon>Metazoa</taxon>
        <taxon>Ecdysozoa</taxon>
        <taxon>Arthropoda</taxon>
        <taxon>Hexapoda</taxon>
        <taxon>Insecta</taxon>
        <taxon>Pterygota</taxon>
        <taxon>Neoptera</taxon>
        <taxon>Endopterygota</taxon>
        <taxon>Lepidoptera</taxon>
        <taxon>Glossata</taxon>
        <taxon>Ditrysia</taxon>
        <taxon>Tineoidea</taxon>
        <taxon>Psychidae</taxon>
        <taxon>Oiketicinae</taxon>
        <taxon>Eumeta</taxon>
    </lineage>
</organism>
<evidence type="ECO:0000256" key="1">
    <source>
        <dbReference type="SAM" id="MobiDB-lite"/>
    </source>
</evidence>